<dbReference type="EMBL" id="SBII01000004">
    <property type="protein sequence ID" value="RWX00758.1"/>
    <property type="molecule type" value="Genomic_DNA"/>
</dbReference>
<name>A0A444HB90_9FLAO</name>
<evidence type="ECO:0000313" key="2">
    <source>
        <dbReference type="EMBL" id="RWX00758.1"/>
    </source>
</evidence>
<gene>
    <name evidence="2" type="ORF">EPI11_06985</name>
</gene>
<dbReference type="RefSeq" id="WP_128389241.1">
    <property type="nucleotide sequence ID" value="NZ_SBII01000004.1"/>
</dbReference>
<evidence type="ECO:0000313" key="3">
    <source>
        <dbReference type="Proteomes" id="UP000287527"/>
    </source>
</evidence>
<accession>A0A444HB90</accession>
<sequence length="309" mass="34601">MKMKQFKSISILLLLFLSYNSNVWAQQDPQYTQYMYNPININPAYAGSRGVTSIFGLYRAQWVGLEGAPVTSVASVNAPVGKNVGLGLSFVNDKIGPTDTNVISADFSYTIRASDTYKLALGIKGSLHLFSVDFTKLNIYDPSDPRFQNNISNQITPNIGAGAYLYSENTYVGLSVPSFLETNHYEHNDVSVAKERFHAYLMGGHVFDLAYNLKFKPAGLMKIVQGAPLQVDLTANFLLNDKLTFGLAYRWDAAFSALAGFQVTDGIFVGYTYDMETTKLAEYNSGSHEIFLRFEIFKRYDKVMNPRFF</sequence>
<feature type="chain" id="PRO_5019321690" evidence="1">
    <location>
        <begin position="26"/>
        <end position="309"/>
    </location>
</feature>
<dbReference type="NCBIfam" id="TIGR03519">
    <property type="entry name" value="T9SS_PorP_fam"/>
    <property type="match status" value="1"/>
</dbReference>
<comment type="caution">
    <text evidence="2">The sequence shown here is derived from an EMBL/GenBank/DDBJ whole genome shotgun (WGS) entry which is preliminary data.</text>
</comment>
<dbReference type="AlphaFoldDB" id="A0A444HB90"/>
<proteinExistence type="predicted"/>
<dbReference type="Proteomes" id="UP000287527">
    <property type="component" value="Unassembled WGS sequence"/>
</dbReference>
<dbReference type="Pfam" id="PF11751">
    <property type="entry name" value="PorP_SprF"/>
    <property type="match status" value="1"/>
</dbReference>
<reference evidence="2 3" key="1">
    <citation type="submission" date="2019-01" db="EMBL/GenBank/DDBJ databases">
        <title>Flavobacterium sp. nov.,isolated from freshwater.</title>
        <authorList>
            <person name="Zhang R."/>
            <person name="Du Z.-J."/>
        </authorList>
    </citation>
    <scope>NUCLEOTIDE SEQUENCE [LARGE SCALE GENOMIC DNA]</scope>
    <source>
        <strain evidence="2 3">1E403</strain>
    </source>
</reference>
<feature type="signal peptide" evidence="1">
    <location>
        <begin position="1"/>
        <end position="25"/>
    </location>
</feature>
<keyword evidence="3" id="KW-1185">Reference proteome</keyword>
<keyword evidence="1" id="KW-0732">Signal</keyword>
<protein>
    <submittedName>
        <fullName evidence="2">Type IX secretion system membrane protein PorP/SprF</fullName>
    </submittedName>
</protein>
<organism evidence="2 3">
    <name type="scientific">Flavobacterium cerinum</name>
    <dbReference type="NCBI Taxonomy" id="2502784"/>
    <lineage>
        <taxon>Bacteria</taxon>
        <taxon>Pseudomonadati</taxon>
        <taxon>Bacteroidota</taxon>
        <taxon>Flavobacteriia</taxon>
        <taxon>Flavobacteriales</taxon>
        <taxon>Flavobacteriaceae</taxon>
        <taxon>Flavobacterium</taxon>
    </lineage>
</organism>
<dbReference type="OrthoDB" id="1114455at2"/>
<evidence type="ECO:0000256" key="1">
    <source>
        <dbReference type="SAM" id="SignalP"/>
    </source>
</evidence>
<dbReference type="InterPro" id="IPR019861">
    <property type="entry name" value="PorP/SprF_Bacteroidetes"/>
</dbReference>